<evidence type="ECO:0000313" key="2">
    <source>
        <dbReference type="EMBL" id="OJX60014.1"/>
    </source>
</evidence>
<dbReference type="Proteomes" id="UP000184233">
    <property type="component" value="Unassembled WGS sequence"/>
</dbReference>
<feature type="signal peptide" evidence="1">
    <location>
        <begin position="1"/>
        <end position="19"/>
    </location>
</feature>
<evidence type="ECO:0000313" key="3">
    <source>
        <dbReference type="Proteomes" id="UP000184233"/>
    </source>
</evidence>
<gene>
    <name evidence="2" type="ORF">BGO89_08475</name>
</gene>
<dbReference type="STRING" id="1895771.BGO89_08475"/>
<name>A0A1M3L3S0_9BACT</name>
<dbReference type="AlphaFoldDB" id="A0A1M3L3S0"/>
<protein>
    <submittedName>
        <fullName evidence="2">Uncharacterized protein</fullName>
    </submittedName>
</protein>
<dbReference type="EMBL" id="MKVH01000008">
    <property type="protein sequence ID" value="OJX60014.1"/>
    <property type="molecule type" value="Genomic_DNA"/>
</dbReference>
<reference evidence="2 3" key="1">
    <citation type="submission" date="2016-09" db="EMBL/GenBank/DDBJ databases">
        <title>Genome-resolved meta-omics ties microbial dynamics to process performance in biotechnology for thiocyanate degradation.</title>
        <authorList>
            <person name="Kantor R.S."/>
            <person name="Huddy R.J."/>
            <person name="Iyer R."/>
            <person name="Thomas B.C."/>
            <person name="Brown C.T."/>
            <person name="Anantharaman K."/>
            <person name="Tringe S."/>
            <person name="Hettich R.L."/>
            <person name="Harrison S.T."/>
            <person name="Banfield J.F."/>
        </authorList>
    </citation>
    <scope>NUCLEOTIDE SEQUENCE [LARGE SCALE GENOMIC DNA]</scope>
    <source>
        <strain evidence="2">59-99</strain>
    </source>
</reference>
<sequence length="376" mass="41662">MIVRHFLSILALSISAFIAAGKGVDEIPVVQIMPRVDTAHPVVRAVLTAWLDSLDVWRRPIAMSGANDRHAVGGVVRDWFIQNERTVRSFPPTILRVEHEGDAWIVRTMFSMTDTVSGHIQPLGIVQAAFSDATGHWGVVSPLDRATKTWPREKVGMITYVHSPHHIMDHGRTGASVRFVEDVARATGQPLPKAITYYVAKDRDELCRLLGVEYHALPPSGLAFPKEGIVMTGLGSEWYPHELVHVVLARFDDAHPVIREGMATWLGGSLGVPFDTLVDRYVGEKQPDEIPSFVALFTDPDRSQDDVYIVGAALCKVVHDTHGMEAVLRLLQARSTSDVMLLCSRYLHLDPSDQQESLVAVLHQAREQGTVIRTGR</sequence>
<proteinExistence type="predicted"/>
<evidence type="ECO:0000256" key="1">
    <source>
        <dbReference type="SAM" id="SignalP"/>
    </source>
</evidence>
<comment type="caution">
    <text evidence="2">The sequence shown here is derived from an EMBL/GenBank/DDBJ whole genome shotgun (WGS) entry which is preliminary data.</text>
</comment>
<feature type="chain" id="PRO_5012521958" evidence="1">
    <location>
        <begin position="20"/>
        <end position="376"/>
    </location>
</feature>
<organism evidence="2 3">
    <name type="scientific">Candidatus Kapaibacterium thiocyanatum</name>
    <dbReference type="NCBI Taxonomy" id="1895771"/>
    <lineage>
        <taxon>Bacteria</taxon>
        <taxon>Pseudomonadati</taxon>
        <taxon>Candidatus Kapaibacteriota</taxon>
        <taxon>Candidatus Kapaibacteriia</taxon>
        <taxon>Candidatus Kapaibacteriales</taxon>
        <taxon>Candidatus Kapaibacteriaceae</taxon>
        <taxon>Candidatus Kapaibacterium</taxon>
    </lineage>
</organism>
<keyword evidence="1" id="KW-0732">Signal</keyword>
<accession>A0A1M3L3S0</accession>